<reference evidence="2" key="1">
    <citation type="submission" date="2016-03" db="EMBL/GenBank/DDBJ databases">
        <authorList>
            <person name="Sharma R."/>
            <person name="Jensen G.L."/>
            <person name="Kruger J.L."/>
            <person name="Esplin I.N.D."/>
            <person name="Jarvis T.M."/>
            <person name="Merrill B.D."/>
            <person name="Schoenhals J."/>
            <person name="Breakwell D.P."/>
            <person name="Hope S."/>
            <person name="Grose J.H."/>
        </authorList>
    </citation>
    <scope>NUCLEOTIDE SEQUENCE [LARGE SCALE GENOMIC DNA]</scope>
</reference>
<evidence type="ECO:0000313" key="2">
    <source>
        <dbReference type="Proteomes" id="UP000224360"/>
    </source>
</evidence>
<keyword evidence="2" id="KW-1185">Reference proteome</keyword>
<proteinExistence type="predicted"/>
<accession>A0A173GF36</accession>
<dbReference type="Proteomes" id="UP000224360">
    <property type="component" value="Segment"/>
</dbReference>
<sequence>MLEMLFFGGKKLVGTGPGPATLLNYYNPSPGYETGYYGTIPPSQFIDTATLRSLTGFNNGTVYNSGVTWAKFVVDGKILFIPTATMINSCSWEQLYAKGMVYGIAGPGKYPYPATPLVPQNKTITFLGYKFLVRLPKCGLADPLAYPPNAIEKTSEWGRTMFHIASETTAAQTESGEKWASINLAVSSTLIQCQETQVNVTSNNIGPYSAVTKSGNTNKNYTASNMHWRPVLELIGSA</sequence>
<protein>
    <submittedName>
        <fullName evidence="1">Putative virion structural protein</fullName>
    </submittedName>
</protein>
<gene>
    <name evidence="1" type="ORF">DM_166</name>
</gene>
<evidence type="ECO:0000313" key="1">
    <source>
        <dbReference type="EMBL" id="ANH52264.1"/>
    </source>
</evidence>
<organism evidence="1 2">
    <name type="scientific">Erwinia phage vB_EamM_Deimos-Minion</name>
    <dbReference type="NCBI Taxonomy" id="1815986"/>
    <lineage>
        <taxon>Viruses</taxon>
        <taxon>Duplodnaviria</taxon>
        <taxon>Heunggongvirae</taxon>
        <taxon>Uroviricota</taxon>
        <taxon>Caudoviricetes</taxon>
        <taxon>Chimalliviridae</taxon>
        <taxon>Agricanvirus</taxon>
        <taxon>Agricanvirus deimos</taxon>
    </lineage>
</organism>
<dbReference type="EMBL" id="KU886225">
    <property type="protein sequence ID" value="ANH52264.1"/>
    <property type="molecule type" value="Genomic_DNA"/>
</dbReference>
<name>A0A173GF36_9CAUD</name>